<dbReference type="GO" id="GO:0046685">
    <property type="term" value="P:response to arsenic-containing substance"/>
    <property type="evidence" value="ECO:0007669"/>
    <property type="project" value="UniProtKB-KW"/>
</dbReference>
<accession>V9Z460</accession>
<protein>
    <submittedName>
        <fullName evidence="3">Putative arsenate reductase (ArsC)</fullName>
    </submittedName>
</protein>
<gene>
    <name evidence="3" type="primary">arsC</name>
    <name evidence="3" type="ORF">pFRL6_187c</name>
</gene>
<dbReference type="Gene3D" id="1.10.8.1060">
    <property type="entry name" value="Corynebacterium glutamicum thioredoxin-dependent arsenate reductase, N-terminal domain"/>
    <property type="match status" value="1"/>
</dbReference>
<evidence type="ECO:0000313" key="3">
    <source>
        <dbReference type="EMBL" id="AHE40275.1"/>
    </source>
</evidence>
<dbReference type="EMBL" id="KF602051">
    <property type="protein sequence ID" value="AHE40275.1"/>
    <property type="molecule type" value="Genomic_DNA"/>
</dbReference>
<geneLocation type="plasmid" evidence="3">
    <name>pFRL6</name>
</geneLocation>
<dbReference type="RefSeq" id="WP_024126415.1">
    <property type="nucleotide sequence ID" value="NC_023286.1"/>
</dbReference>
<dbReference type="InterPro" id="IPR023485">
    <property type="entry name" value="Ptyr_pPase"/>
</dbReference>
<sequence>MDERPNLGPAVPPLRDFASVLTRIADRLASRHRHAFSKTTVTRYVDECARLLSSGARTRRHLAASVERFADQRLRALARASGLVPKPVPEVLFVCTENAGRSQLAGALLRRHADGAVAVATAGSAPGEDLAPVVRRLLEEQGLDAGEEFPKPVTREVINAADVVVTLGCGDACPVIPGRRYLDWDLPDLSGLDIESARAVRDALQARIERLVAELRAAAPAA</sequence>
<dbReference type="SUPFAM" id="SSF52788">
    <property type="entry name" value="Phosphotyrosine protein phosphatases I"/>
    <property type="match status" value="1"/>
</dbReference>
<dbReference type="Pfam" id="PF01451">
    <property type="entry name" value="LMWPc"/>
    <property type="match status" value="1"/>
</dbReference>
<proteinExistence type="predicted"/>
<dbReference type="Pfam" id="PF21234">
    <property type="entry name" value="Phosphatase-like_N"/>
    <property type="match status" value="1"/>
</dbReference>
<reference evidence="3" key="1">
    <citation type="submission" date="2013-09" db="EMBL/GenBank/DDBJ databases">
        <title>Complete nucleotide sequence of Streptomyces linear plasmid pFRL6.</title>
        <authorList>
            <person name="Chen Z."/>
            <person name="Fang P."/>
            <person name="Qin Z."/>
        </authorList>
    </citation>
    <scope>NUCLEOTIDE SEQUENCE</scope>
    <source>
        <plasmid evidence="3">pFRL6</plasmid>
    </source>
</reference>
<keyword evidence="1" id="KW-0059">Arsenical resistance</keyword>
<dbReference type="AlphaFoldDB" id="V9Z460"/>
<dbReference type="InterPro" id="IPR036196">
    <property type="entry name" value="Ptyr_pPase_sf"/>
</dbReference>
<dbReference type="Gene3D" id="3.40.50.2300">
    <property type="match status" value="1"/>
</dbReference>
<name>V9Z460_9ACTN</name>
<feature type="domain" description="Phosphotyrosine protein phosphatase I" evidence="2">
    <location>
        <begin position="89"/>
        <end position="214"/>
    </location>
</feature>
<dbReference type="PANTHER" id="PTHR43428:SF1">
    <property type="entry name" value="ARSENATE REDUCTASE"/>
    <property type="match status" value="1"/>
</dbReference>
<dbReference type="SMART" id="SM00226">
    <property type="entry name" value="LMWPc"/>
    <property type="match status" value="1"/>
</dbReference>
<organism evidence="3">
    <name type="scientific">Streptomyces sp. F12</name>
    <dbReference type="NCBI Taxonomy" id="1436084"/>
    <lineage>
        <taxon>Bacteria</taxon>
        <taxon>Bacillati</taxon>
        <taxon>Actinomycetota</taxon>
        <taxon>Actinomycetes</taxon>
        <taxon>Kitasatosporales</taxon>
        <taxon>Streptomycetaceae</taxon>
        <taxon>Streptomyces</taxon>
    </lineage>
</organism>
<evidence type="ECO:0000256" key="1">
    <source>
        <dbReference type="ARBA" id="ARBA00022849"/>
    </source>
</evidence>
<dbReference type="PANTHER" id="PTHR43428">
    <property type="entry name" value="ARSENATE REDUCTASE"/>
    <property type="match status" value="1"/>
</dbReference>
<keyword evidence="3" id="KW-0614">Plasmid</keyword>
<dbReference type="InterPro" id="IPR048716">
    <property type="entry name" value="Phosphatase-like_N"/>
</dbReference>
<evidence type="ECO:0000259" key="2">
    <source>
        <dbReference type="SMART" id="SM00226"/>
    </source>
</evidence>